<dbReference type="InterPro" id="IPR016181">
    <property type="entry name" value="Acyl_CoA_acyltransferase"/>
</dbReference>
<evidence type="ECO:0000313" key="5">
    <source>
        <dbReference type="Proteomes" id="UP000187417"/>
    </source>
</evidence>
<dbReference type="Gene3D" id="3.40.630.30">
    <property type="match status" value="1"/>
</dbReference>
<dbReference type="Proteomes" id="UP000187417">
    <property type="component" value="Unassembled WGS sequence"/>
</dbReference>
<dbReference type="PANTHER" id="PTHR43800">
    <property type="entry name" value="PEPTIDYL-LYSINE N-ACETYLTRANSFERASE YJAB"/>
    <property type="match status" value="1"/>
</dbReference>
<sequence length="144" mass="16196">MSVVKVGPDDFEELAEVWEASVRATHDFLSEADIRELRSLLPVRYLPAVELRCLRDAGRIVAFIGLNGSHIAMLFVRPEYRGRGCGRKLVEWAVARQGADSVDVNEQNPQAVGFYLRMGFAVVGRSETDDADRPFPILHLRLEK</sequence>
<dbReference type="Pfam" id="PF13673">
    <property type="entry name" value="Acetyltransf_10"/>
    <property type="match status" value="1"/>
</dbReference>
<dbReference type="STRING" id="28117.BHV66_06540"/>
<dbReference type="GO" id="GO:0016747">
    <property type="term" value="F:acyltransferase activity, transferring groups other than amino-acyl groups"/>
    <property type="evidence" value="ECO:0007669"/>
    <property type="project" value="InterPro"/>
</dbReference>
<proteinExistence type="predicted"/>
<gene>
    <name evidence="4" type="ORF">BHV66_06540</name>
</gene>
<dbReference type="PANTHER" id="PTHR43800:SF1">
    <property type="entry name" value="PEPTIDYL-LYSINE N-ACETYLTRANSFERASE YJAB"/>
    <property type="match status" value="1"/>
</dbReference>
<protein>
    <submittedName>
        <fullName evidence="4">GNAT family N-acetyltransferase</fullName>
    </submittedName>
</protein>
<dbReference type="InterPro" id="IPR000182">
    <property type="entry name" value="GNAT_dom"/>
</dbReference>
<evidence type="ECO:0000313" key="4">
    <source>
        <dbReference type="EMBL" id="OKY94099.1"/>
    </source>
</evidence>
<organism evidence="4 5">
    <name type="scientific">Alistipes putredinis</name>
    <dbReference type="NCBI Taxonomy" id="28117"/>
    <lineage>
        <taxon>Bacteria</taxon>
        <taxon>Pseudomonadati</taxon>
        <taxon>Bacteroidota</taxon>
        <taxon>Bacteroidia</taxon>
        <taxon>Bacteroidales</taxon>
        <taxon>Rikenellaceae</taxon>
        <taxon>Alistipes</taxon>
    </lineage>
</organism>
<name>A0A1Q6F5B8_9BACT</name>
<evidence type="ECO:0000259" key="3">
    <source>
        <dbReference type="PROSITE" id="PS51186"/>
    </source>
</evidence>
<evidence type="ECO:0000256" key="1">
    <source>
        <dbReference type="ARBA" id="ARBA00022679"/>
    </source>
</evidence>
<dbReference type="RefSeq" id="WP_004329396.1">
    <property type="nucleotide sequence ID" value="NZ_BAAFKT010000005.1"/>
</dbReference>
<evidence type="ECO:0000256" key="2">
    <source>
        <dbReference type="ARBA" id="ARBA00023315"/>
    </source>
</evidence>
<dbReference type="EMBL" id="MNQH01000030">
    <property type="protein sequence ID" value="OKY94099.1"/>
    <property type="molecule type" value="Genomic_DNA"/>
</dbReference>
<dbReference type="GeneID" id="73803587"/>
<dbReference type="CDD" id="cd04301">
    <property type="entry name" value="NAT_SF"/>
    <property type="match status" value="1"/>
</dbReference>
<feature type="domain" description="N-acetyltransferase" evidence="3">
    <location>
        <begin position="1"/>
        <end position="144"/>
    </location>
</feature>
<comment type="caution">
    <text evidence="4">The sequence shown here is derived from an EMBL/GenBank/DDBJ whole genome shotgun (WGS) entry which is preliminary data.</text>
</comment>
<dbReference type="SUPFAM" id="SSF55729">
    <property type="entry name" value="Acyl-CoA N-acyltransferases (Nat)"/>
    <property type="match status" value="1"/>
</dbReference>
<accession>A0A1Q6F5B8</accession>
<keyword evidence="2" id="KW-0012">Acyltransferase</keyword>
<keyword evidence="1 4" id="KW-0808">Transferase</keyword>
<dbReference type="PROSITE" id="PS51186">
    <property type="entry name" value="GNAT"/>
    <property type="match status" value="1"/>
</dbReference>
<dbReference type="AlphaFoldDB" id="A0A1Q6F5B8"/>
<reference evidence="4 5" key="1">
    <citation type="journal article" date="2016" name="Nat. Biotechnol.">
        <title>Measurement of bacterial replication rates in microbial communities.</title>
        <authorList>
            <person name="Brown C.T."/>
            <person name="Olm M.R."/>
            <person name="Thomas B.C."/>
            <person name="Banfield J.F."/>
        </authorList>
    </citation>
    <scope>NUCLEOTIDE SEQUENCE [LARGE SCALE GENOMIC DNA]</scope>
    <source>
        <strain evidence="4">CAG:67_53_122</strain>
    </source>
</reference>